<gene>
    <name evidence="2" type="ORF">TNIN_106841</name>
</gene>
<protein>
    <submittedName>
        <fullName evidence="2">Uncharacterized protein</fullName>
    </submittedName>
</protein>
<organism evidence="2 3">
    <name type="scientific">Trichonephila inaurata madagascariensis</name>
    <dbReference type="NCBI Taxonomy" id="2747483"/>
    <lineage>
        <taxon>Eukaryota</taxon>
        <taxon>Metazoa</taxon>
        <taxon>Ecdysozoa</taxon>
        <taxon>Arthropoda</taxon>
        <taxon>Chelicerata</taxon>
        <taxon>Arachnida</taxon>
        <taxon>Araneae</taxon>
        <taxon>Araneomorphae</taxon>
        <taxon>Entelegynae</taxon>
        <taxon>Araneoidea</taxon>
        <taxon>Nephilidae</taxon>
        <taxon>Trichonephila</taxon>
        <taxon>Trichonephila inaurata</taxon>
    </lineage>
</organism>
<dbReference type="AlphaFoldDB" id="A0A8X7CCI5"/>
<keyword evidence="3" id="KW-1185">Reference proteome</keyword>
<dbReference type="Proteomes" id="UP000886998">
    <property type="component" value="Unassembled WGS sequence"/>
</dbReference>
<name>A0A8X7CCI5_9ARAC</name>
<proteinExistence type="predicted"/>
<reference evidence="2" key="1">
    <citation type="submission" date="2020-08" db="EMBL/GenBank/DDBJ databases">
        <title>Multicomponent nature underlies the extraordinary mechanical properties of spider dragline silk.</title>
        <authorList>
            <person name="Kono N."/>
            <person name="Nakamura H."/>
            <person name="Mori M."/>
            <person name="Yoshida Y."/>
            <person name="Ohtoshi R."/>
            <person name="Malay A.D."/>
            <person name="Moran D.A.P."/>
            <person name="Tomita M."/>
            <person name="Numata K."/>
            <person name="Arakawa K."/>
        </authorList>
    </citation>
    <scope>NUCLEOTIDE SEQUENCE</scope>
</reference>
<feature type="region of interest" description="Disordered" evidence="1">
    <location>
        <begin position="35"/>
        <end position="91"/>
    </location>
</feature>
<accession>A0A8X7CCI5</accession>
<evidence type="ECO:0000313" key="2">
    <source>
        <dbReference type="EMBL" id="GFY61322.1"/>
    </source>
</evidence>
<evidence type="ECO:0000256" key="1">
    <source>
        <dbReference type="SAM" id="MobiDB-lite"/>
    </source>
</evidence>
<sequence length="135" mass="15821">MRSRSYKPKRLSLFAVKSDRNSKNYKWKRHFFCRKNGQQGKPKKERWNGVYQKKGKNSMQAKRETSSAREKKGAEQWKFPGMASQKNDGTLFAGISPRKAVKSRMLNPGFFNRELQQADETILPVKVHENWETVL</sequence>
<evidence type="ECO:0000313" key="3">
    <source>
        <dbReference type="Proteomes" id="UP000886998"/>
    </source>
</evidence>
<feature type="compositionally biased region" description="Basic and acidic residues" evidence="1">
    <location>
        <begin position="61"/>
        <end position="75"/>
    </location>
</feature>
<comment type="caution">
    <text evidence="2">The sequence shown here is derived from an EMBL/GenBank/DDBJ whole genome shotgun (WGS) entry which is preliminary data.</text>
</comment>
<dbReference type="EMBL" id="BMAV01013562">
    <property type="protein sequence ID" value="GFY61322.1"/>
    <property type="molecule type" value="Genomic_DNA"/>
</dbReference>